<evidence type="ECO:0000256" key="1">
    <source>
        <dbReference type="SAM" id="MobiDB-lite"/>
    </source>
</evidence>
<protein>
    <submittedName>
        <fullName evidence="2">Uncharacterized protein</fullName>
    </submittedName>
</protein>
<evidence type="ECO:0000313" key="2">
    <source>
        <dbReference type="EMBL" id="TRZ24815.1"/>
    </source>
</evidence>
<dbReference type="GO" id="GO:0005829">
    <property type="term" value="C:cytosol"/>
    <property type="evidence" value="ECO:0007669"/>
    <property type="project" value="TreeGrafter"/>
</dbReference>
<dbReference type="GO" id="GO:0007283">
    <property type="term" value="P:spermatogenesis"/>
    <property type="evidence" value="ECO:0007669"/>
    <property type="project" value="TreeGrafter"/>
</dbReference>
<feature type="compositionally biased region" description="Polar residues" evidence="1">
    <location>
        <begin position="33"/>
        <end position="51"/>
    </location>
</feature>
<feature type="compositionally biased region" description="Basic and acidic residues" evidence="1">
    <location>
        <begin position="52"/>
        <end position="65"/>
    </location>
</feature>
<dbReference type="Proteomes" id="UP000796761">
    <property type="component" value="Unassembled WGS sequence"/>
</dbReference>
<evidence type="ECO:0000313" key="3">
    <source>
        <dbReference type="Proteomes" id="UP000796761"/>
    </source>
</evidence>
<accession>A0A8K1LS56</accession>
<reference evidence="2" key="1">
    <citation type="submission" date="2019-04" db="EMBL/GenBank/DDBJ databases">
        <title>Genome assembly of Zosterops borbonicus 15179.</title>
        <authorList>
            <person name="Leroy T."/>
            <person name="Anselmetti Y."/>
            <person name="Tilak M.-K."/>
            <person name="Nabholz B."/>
        </authorList>
    </citation>
    <scope>NUCLEOTIDE SEQUENCE</scope>
    <source>
        <strain evidence="2">HGM_15179</strain>
        <tissue evidence="2">Muscle</tissue>
    </source>
</reference>
<dbReference type="InterPro" id="IPR040028">
    <property type="entry name" value="IFTAP"/>
</dbReference>
<name>A0A8K1LS56_9PASS</name>
<feature type="region of interest" description="Disordered" evidence="1">
    <location>
        <begin position="287"/>
        <end position="336"/>
    </location>
</feature>
<feature type="compositionally biased region" description="Polar residues" evidence="1">
    <location>
        <begin position="75"/>
        <end position="96"/>
    </location>
</feature>
<dbReference type="EMBL" id="SWJQ01000039">
    <property type="protein sequence ID" value="TRZ24815.1"/>
    <property type="molecule type" value="Genomic_DNA"/>
</dbReference>
<dbReference type="PANTHER" id="PTHR35543:SF1">
    <property type="entry name" value="INTRAFLAGELLAR TRANSPORT-ASSOCIATED PROTEIN"/>
    <property type="match status" value="1"/>
</dbReference>
<dbReference type="Pfam" id="PF17722">
    <property type="entry name" value="IFTAP"/>
    <property type="match status" value="1"/>
</dbReference>
<dbReference type="AlphaFoldDB" id="A0A8K1LS56"/>
<comment type="caution">
    <text evidence="2">The sequence shown here is derived from an EMBL/GenBank/DDBJ whole genome shotgun (WGS) entry which is preliminary data.</text>
</comment>
<proteinExistence type="predicted"/>
<dbReference type="OrthoDB" id="10057631at2759"/>
<organism evidence="2 3">
    <name type="scientific">Zosterops borbonicus</name>
    <dbReference type="NCBI Taxonomy" id="364589"/>
    <lineage>
        <taxon>Eukaryota</taxon>
        <taxon>Metazoa</taxon>
        <taxon>Chordata</taxon>
        <taxon>Craniata</taxon>
        <taxon>Vertebrata</taxon>
        <taxon>Euteleostomi</taxon>
        <taxon>Archelosauria</taxon>
        <taxon>Archosauria</taxon>
        <taxon>Dinosauria</taxon>
        <taxon>Saurischia</taxon>
        <taxon>Theropoda</taxon>
        <taxon>Coelurosauria</taxon>
        <taxon>Aves</taxon>
        <taxon>Neognathae</taxon>
        <taxon>Neoaves</taxon>
        <taxon>Telluraves</taxon>
        <taxon>Australaves</taxon>
        <taxon>Passeriformes</taxon>
        <taxon>Sylvioidea</taxon>
        <taxon>Zosteropidae</taxon>
        <taxon>Zosterops</taxon>
    </lineage>
</organism>
<dbReference type="GO" id="GO:0097731">
    <property type="term" value="C:9+0 non-motile cilium"/>
    <property type="evidence" value="ECO:0007669"/>
    <property type="project" value="TreeGrafter"/>
</dbReference>
<dbReference type="GO" id="GO:0120160">
    <property type="term" value="F:intraciliary transport particle A binding"/>
    <property type="evidence" value="ECO:0007669"/>
    <property type="project" value="TreeGrafter"/>
</dbReference>
<dbReference type="GO" id="GO:0007340">
    <property type="term" value="P:acrosome reaction"/>
    <property type="evidence" value="ECO:0007669"/>
    <property type="project" value="TreeGrafter"/>
</dbReference>
<dbReference type="PANTHER" id="PTHR35543">
    <property type="entry name" value="PROTEIN C11ORF74"/>
    <property type="match status" value="1"/>
</dbReference>
<sequence>MALLEQGGWTRLPTVVTSMLTNDKLTEKEGKTIQGSEVDSLRKTCSNSELPNRNKRDGSPERNKEMWVSFPPQTPNENETVVNESSTAGVSDGNNLSLSESVKVDKYLKLEDVDTDEETCNGSLILPGEVEEMVTCCTPFFDKPIQPKFRALSVPQPPDSQTQELLGDDVQPFSLDEEFDYDNVALTPKFSEAELKAIMELSEEKTGVHFLDEDQEPYNSMSSLFIHKRDNLSDSGKIGMEIGQQLLIRIMWLINTPKPYIHPQGCSLSSPLAHRFVIVLCGREERRGEERRGEERRGEERRGEERRGEEKRREEKRREEKRREEKRAEQGEERKG</sequence>
<feature type="region of interest" description="Disordered" evidence="1">
    <location>
        <begin position="27"/>
        <end position="96"/>
    </location>
</feature>
<keyword evidence="3" id="KW-1185">Reference proteome</keyword>
<gene>
    <name evidence="2" type="ORF">HGM15179_002280</name>
</gene>